<name>A0A2T6B826_9BACL</name>
<evidence type="ECO:0000313" key="2">
    <source>
        <dbReference type="Proteomes" id="UP000244240"/>
    </source>
</evidence>
<sequence>MILWERGAVIRILEEEVGVQWLAVQIEATGEEGQAVHYPALFGRCKTGDEVWLNTTAVRLGLGSGGVHFVGGMIGRNPDPAPLTGHIMKLRYTPWQLALATGEEQNSRWHGTLKKVRSLGGIPVLIGELHSMLPAAVTTWRCLAEGQDLRIGYVMTDGGALPAPFSRHVRRLKSLGWLAGTVTAGHAFGGDLEAVNLYSALLLARHALKSDLIMVAMGPGITGTGTPYGFSGVEQGQAVNAVHSLEGLPVLIPRIQENDSRGRHRGLSHHTVTNLSSVALAPAVVPLPRPLPARVRDEVQALQDRSLNHHWISVSVTKEEAIRWLESYPGPLRTMGRGIGEDPLFYRTICASARAALELRSLIRAGYNADDAVRRLKIKGV</sequence>
<dbReference type="InterPro" id="IPR024479">
    <property type="entry name" value="DUF3866"/>
</dbReference>
<comment type="caution">
    <text evidence="1">The sequence shown here is derived from an EMBL/GenBank/DDBJ whole genome shotgun (WGS) entry which is preliminary data.</text>
</comment>
<protein>
    <submittedName>
        <fullName evidence="1">Uncharacterized protein DUF3866</fullName>
    </submittedName>
</protein>
<dbReference type="AlphaFoldDB" id="A0A2T6B826"/>
<proteinExistence type="predicted"/>
<keyword evidence="2" id="KW-1185">Reference proteome</keyword>
<dbReference type="RefSeq" id="WP_108025978.1">
    <property type="nucleotide sequence ID" value="NZ_QBKR01000031.1"/>
</dbReference>
<dbReference type="Proteomes" id="UP000244240">
    <property type="component" value="Unassembled WGS sequence"/>
</dbReference>
<organism evidence="1 2">
    <name type="scientific">Melghirimyces profundicolus</name>
    <dbReference type="NCBI Taxonomy" id="1242148"/>
    <lineage>
        <taxon>Bacteria</taxon>
        <taxon>Bacillati</taxon>
        <taxon>Bacillota</taxon>
        <taxon>Bacilli</taxon>
        <taxon>Bacillales</taxon>
        <taxon>Thermoactinomycetaceae</taxon>
        <taxon>Melghirimyces</taxon>
    </lineage>
</organism>
<reference evidence="1 2" key="1">
    <citation type="submission" date="2018-04" db="EMBL/GenBank/DDBJ databases">
        <title>Genomic Encyclopedia of Archaeal and Bacterial Type Strains, Phase II (KMG-II): from individual species to whole genera.</title>
        <authorList>
            <person name="Goeker M."/>
        </authorList>
    </citation>
    <scope>NUCLEOTIDE SEQUENCE [LARGE SCALE GENOMIC DNA]</scope>
    <source>
        <strain evidence="1 2">DSM 45787</strain>
    </source>
</reference>
<dbReference type="EMBL" id="QBKR01000031">
    <property type="protein sequence ID" value="PTX52219.1"/>
    <property type="molecule type" value="Genomic_DNA"/>
</dbReference>
<gene>
    <name evidence="1" type="ORF">C8P63_13135</name>
</gene>
<evidence type="ECO:0000313" key="1">
    <source>
        <dbReference type="EMBL" id="PTX52219.1"/>
    </source>
</evidence>
<dbReference type="OrthoDB" id="3401376at2"/>
<accession>A0A2T6B826</accession>
<dbReference type="Pfam" id="PF12982">
    <property type="entry name" value="DUF3866"/>
    <property type="match status" value="1"/>
</dbReference>